<dbReference type="KEGG" id="hcs:FF32_12680"/>
<dbReference type="PIRSF" id="PIRSF029509">
    <property type="entry name" value="UCP029509"/>
    <property type="match status" value="1"/>
</dbReference>
<dbReference type="EMBL" id="DOTR01000036">
    <property type="protein sequence ID" value="HCA02054.1"/>
    <property type="molecule type" value="Genomic_DNA"/>
</dbReference>
<dbReference type="Pfam" id="PF09990">
    <property type="entry name" value="DUF2231"/>
    <property type="match status" value="1"/>
</dbReference>
<accession>A0A060B5G5</accession>
<name>A0A060B5G5_9GAMM</name>
<reference evidence="1" key="1">
    <citation type="journal article" date="2018" name="Nat. Biotechnol.">
        <title>A standardized bacterial taxonomy based on genome phylogeny substantially revises the tree of life.</title>
        <authorList>
            <person name="Parks D.H."/>
            <person name="Chuvochina M."/>
            <person name="Waite D.W."/>
            <person name="Rinke C."/>
            <person name="Skarshewski A."/>
            <person name="Chaumeil P.A."/>
            <person name="Hugenholtz P."/>
        </authorList>
    </citation>
    <scope>NUCLEOTIDE SEQUENCE [LARGE SCALE GENOMIC DNA]</scope>
    <source>
        <strain evidence="1">UBA11284</strain>
    </source>
</reference>
<dbReference type="AlphaFoldDB" id="A0A060B5G5"/>
<organism evidence="1">
    <name type="scientific">Halomonas campaniensis</name>
    <dbReference type="NCBI Taxonomy" id="213554"/>
    <lineage>
        <taxon>Bacteria</taxon>
        <taxon>Pseudomonadati</taxon>
        <taxon>Pseudomonadota</taxon>
        <taxon>Gammaproteobacteria</taxon>
        <taxon>Oceanospirillales</taxon>
        <taxon>Halomonadaceae</taxon>
        <taxon>Halomonas</taxon>
    </lineage>
</organism>
<dbReference type="HOGENOM" id="CLU_107155_2_0_6"/>
<comment type="caution">
    <text evidence="1">The sequence shown here is derived from an EMBL/GenBank/DDBJ whole genome shotgun (WGS) entry which is preliminary data.</text>
</comment>
<gene>
    <name evidence="1" type="ORF">DEO68_07705</name>
</gene>
<proteinExistence type="predicted"/>
<evidence type="ECO:0000313" key="1">
    <source>
        <dbReference type="EMBL" id="HCA02054.1"/>
    </source>
</evidence>
<dbReference type="InterPro" id="IPR016923">
    <property type="entry name" value="UCP029509"/>
</dbReference>
<dbReference type="InterPro" id="IPR019251">
    <property type="entry name" value="DUF2231_TM"/>
</dbReference>
<protein>
    <submittedName>
        <fullName evidence="1">DUF2231 domain-containing protein</fullName>
    </submittedName>
</protein>
<sequence length="155" mass="16647">MTLTPQRSIKSRAALAGHPLHPVMIHFPVAALMALVASDLAYWYTQDPFWLRSGLWLAGVGAFGGWIASVAGIIDLVTVARIRRLITGWSHAIVAVVMLSLASLNWLLRFNEPGAVLPWGLAISLVTACLIALAGWLGGQLVYEHAVGVDVEKSP</sequence>
<dbReference type="OrthoDB" id="2873672at2"/>